<reference evidence="2 3" key="1">
    <citation type="submission" date="2017-05" db="EMBL/GenBank/DDBJ databases">
        <title>Genomic insights into alkan degradation activity of Oleiphilus messinensis.</title>
        <authorList>
            <person name="Kozyavkin S.A."/>
            <person name="Slesarev A.I."/>
            <person name="Golyshin P.N."/>
            <person name="Korzhenkov A."/>
            <person name="Golyshina O.N."/>
            <person name="Toshchakov S.V."/>
        </authorList>
    </citation>
    <scope>NUCLEOTIDE SEQUENCE [LARGE SCALE GENOMIC DNA]</scope>
    <source>
        <strain evidence="2 3">ME102</strain>
    </source>
</reference>
<dbReference type="RefSeq" id="WP_087459494.1">
    <property type="nucleotide sequence ID" value="NZ_CP021425.1"/>
</dbReference>
<feature type="transmembrane region" description="Helical" evidence="1">
    <location>
        <begin position="113"/>
        <end position="132"/>
    </location>
</feature>
<keyword evidence="3" id="KW-1185">Reference proteome</keyword>
<name>A0A1Y0I493_9GAMM</name>
<proteinExistence type="predicted"/>
<feature type="transmembrane region" description="Helical" evidence="1">
    <location>
        <begin position="152"/>
        <end position="172"/>
    </location>
</feature>
<dbReference type="EMBL" id="CP021425">
    <property type="protein sequence ID" value="ARU54274.1"/>
    <property type="molecule type" value="Genomic_DNA"/>
</dbReference>
<gene>
    <name evidence="2" type="ORF">OLMES_0166</name>
</gene>
<dbReference type="Proteomes" id="UP000196027">
    <property type="component" value="Chromosome"/>
</dbReference>
<accession>A0A1Y0I493</accession>
<keyword evidence="1" id="KW-0472">Membrane</keyword>
<dbReference type="AlphaFoldDB" id="A0A1Y0I493"/>
<dbReference type="OrthoDB" id="5198105at2"/>
<dbReference type="KEGG" id="ome:OLMES_0166"/>
<protein>
    <submittedName>
        <fullName evidence="2">Uncharacterized protein</fullName>
    </submittedName>
</protein>
<evidence type="ECO:0000313" key="3">
    <source>
        <dbReference type="Proteomes" id="UP000196027"/>
    </source>
</evidence>
<evidence type="ECO:0000256" key="1">
    <source>
        <dbReference type="SAM" id="Phobius"/>
    </source>
</evidence>
<keyword evidence="1" id="KW-1133">Transmembrane helix</keyword>
<feature type="transmembrane region" description="Helical" evidence="1">
    <location>
        <begin position="83"/>
        <end position="101"/>
    </location>
</feature>
<keyword evidence="1" id="KW-0812">Transmembrane</keyword>
<feature type="transmembrane region" description="Helical" evidence="1">
    <location>
        <begin position="12"/>
        <end position="37"/>
    </location>
</feature>
<organism evidence="2 3">
    <name type="scientific">Oleiphilus messinensis</name>
    <dbReference type="NCBI Taxonomy" id="141451"/>
    <lineage>
        <taxon>Bacteria</taxon>
        <taxon>Pseudomonadati</taxon>
        <taxon>Pseudomonadota</taxon>
        <taxon>Gammaproteobacteria</taxon>
        <taxon>Oceanospirillales</taxon>
        <taxon>Oleiphilaceae</taxon>
        <taxon>Oleiphilus</taxon>
    </lineage>
</organism>
<sequence>MFHTLLKFQEKLATLPVLTVLICGYFLFPLLLLPQILPAPYKPLDLMPFYTPEIAYTILNSYDLAAKVSYINGSQSIDTLYPVYYATLFGLILSFYLVRLYSDKHPAQVIRLLPYAAMAFDLIENFAIISMLQNLPEQNMSLAWLAASMTLLKWVVIVTCILCCAGFAIKFYRVQDTETSTRPHNGAKPKTPLTILKPGQRDIPKLSFAGHRHPISNTSCSSH</sequence>
<evidence type="ECO:0000313" key="2">
    <source>
        <dbReference type="EMBL" id="ARU54274.1"/>
    </source>
</evidence>